<dbReference type="GO" id="GO:0006396">
    <property type="term" value="P:RNA processing"/>
    <property type="evidence" value="ECO:0007669"/>
    <property type="project" value="InterPro"/>
</dbReference>
<dbReference type="Gene3D" id="1.10.1520.10">
    <property type="entry name" value="Ribonuclease III domain"/>
    <property type="match status" value="1"/>
</dbReference>
<accession>A0A8T0S913</accession>
<dbReference type="SUPFAM" id="SSF69065">
    <property type="entry name" value="RNase III domain-like"/>
    <property type="match status" value="1"/>
</dbReference>
<dbReference type="GO" id="GO:0004525">
    <property type="term" value="F:ribonuclease III activity"/>
    <property type="evidence" value="ECO:0007669"/>
    <property type="project" value="InterPro"/>
</dbReference>
<organism evidence="3 4">
    <name type="scientific">Panicum virgatum</name>
    <name type="common">Blackwell switchgrass</name>
    <dbReference type="NCBI Taxonomy" id="38727"/>
    <lineage>
        <taxon>Eukaryota</taxon>
        <taxon>Viridiplantae</taxon>
        <taxon>Streptophyta</taxon>
        <taxon>Embryophyta</taxon>
        <taxon>Tracheophyta</taxon>
        <taxon>Spermatophyta</taxon>
        <taxon>Magnoliopsida</taxon>
        <taxon>Liliopsida</taxon>
        <taxon>Poales</taxon>
        <taxon>Poaceae</taxon>
        <taxon>PACMAD clade</taxon>
        <taxon>Panicoideae</taxon>
        <taxon>Panicodae</taxon>
        <taxon>Paniceae</taxon>
        <taxon>Panicinae</taxon>
        <taxon>Panicum</taxon>
        <taxon>Panicum sect. Hiantes</taxon>
    </lineage>
</organism>
<dbReference type="CDD" id="cd00593">
    <property type="entry name" value="RIBOc"/>
    <property type="match status" value="1"/>
</dbReference>
<dbReference type="EMBL" id="CM029045">
    <property type="protein sequence ID" value="KAG2595080.1"/>
    <property type="molecule type" value="Genomic_DNA"/>
</dbReference>
<evidence type="ECO:0000259" key="2">
    <source>
        <dbReference type="Pfam" id="PF00636"/>
    </source>
</evidence>
<protein>
    <recommendedName>
        <fullName evidence="2">RNase III domain-containing protein</fullName>
    </recommendedName>
</protein>
<feature type="region of interest" description="Disordered" evidence="1">
    <location>
        <begin position="101"/>
        <end position="138"/>
    </location>
</feature>
<name>A0A8T0S913_PANVG</name>
<reference evidence="3" key="1">
    <citation type="submission" date="2020-05" db="EMBL/GenBank/DDBJ databases">
        <title>WGS assembly of Panicum virgatum.</title>
        <authorList>
            <person name="Lovell J.T."/>
            <person name="Jenkins J."/>
            <person name="Shu S."/>
            <person name="Juenger T.E."/>
            <person name="Schmutz J."/>
        </authorList>
    </citation>
    <scope>NUCLEOTIDE SEQUENCE</scope>
    <source>
        <strain evidence="3">AP13</strain>
    </source>
</reference>
<dbReference type="InterPro" id="IPR000999">
    <property type="entry name" value="RNase_III_dom"/>
</dbReference>
<comment type="caution">
    <text evidence="3">The sequence shown here is derived from an EMBL/GenBank/DDBJ whole genome shotgun (WGS) entry which is preliminary data.</text>
</comment>
<dbReference type="InterPro" id="IPR036389">
    <property type="entry name" value="RNase_III_sf"/>
</dbReference>
<dbReference type="Pfam" id="PF00636">
    <property type="entry name" value="Ribonuclease_3"/>
    <property type="match status" value="1"/>
</dbReference>
<evidence type="ECO:0000313" key="3">
    <source>
        <dbReference type="EMBL" id="KAG2595081.1"/>
    </source>
</evidence>
<sequence length="318" mass="35254">MAASLRPRARSVGRGPQDVFVRVSSYWQVGPARATEKSGEKIFTAVCYPESLLAAAAVRAQAAAMATAAATMNMATHHPRARTRARLYVCAAWDMNPGAATVAVPKPSKAKPKPPPTPARPPPPTHADLFARSSEGQDTGAVKKSTYMGFEKWWLPPPPEVKKPRSLYSAASLAYLGDCIYELYARRHFFFPPLSINEYNKRVMDVVKCESQDLLLNKLLGEDFLTQEERDILRWGRNIVSSKTRTRKRAGIAVYNRASSLETLIGYLYLTNFKRLEQLMFQLGFTSGASSQHIADELRSSFQKTTPTSAEAQQPATQ</sequence>
<dbReference type="AlphaFoldDB" id="A0A8T0S913"/>
<evidence type="ECO:0000256" key="1">
    <source>
        <dbReference type="SAM" id="MobiDB-lite"/>
    </source>
</evidence>
<keyword evidence="4" id="KW-1185">Reference proteome</keyword>
<dbReference type="EMBL" id="CM029045">
    <property type="protein sequence ID" value="KAG2595081.1"/>
    <property type="molecule type" value="Genomic_DNA"/>
</dbReference>
<evidence type="ECO:0000313" key="4">
    <source>
        <dbReference type="Proteomes" id="UP000823388"/>
    </source>
</evidence>
<feature type="compositionally biased region" description="Pro residues" evidence="1">
    <location>
        <begin position="113"/>
        <end position="125"/>
    </location>
</feature>
<dbReference type="Proteomes" id="UP000823388">
    <property type="component" value="Chromosome 5K"/>
</dbReference>
<gene>
    <name evidence="3" type="ORF">PVAP13_5KG048700</name>
</gene>
<proteinExistence type="predicted"/>
<feature type="domain" description="RNase III" evidence="2">
    <location>
        <begin position="172"/>
        <end position="272"/>
    </location>
</feature>
<dbReference type="PANTHER" id="PTHR34276">
    <property type="entry name" value="MINI-RIBONUCLEASE 3"/>
    <property type="match status" value="1"/>
</dbReference>
<dbReference type="PANTHER" id="PTHR34276:SF1">
    <property type="entry name" value="MINI-RIBONUCLEASE 3"/>
    <property type="match status" value="1"/>
</dbReference>